<protein>
    <submittedName>
        <fullName evidence="2">Uncharacterized protein</fullName>
    </submittedName>
</protein>
<reference evidence="2 3" key="1">
    <citation type="journal article" date="2016" name="ISME J.">
        <title>Chasing the elusive Euryarchaeota class WSA2: genomes reveal a uniquely fastidious methyl-reducing methanogen.</title>
        <authorList>
            <person name="Nobu M.K."/>
            <person name="Narihiro T."/>
            <person name="Kuroda K."/>
            <person name="Mei R."/>
            <person name="Liu W.T."/>
        </authorList>
    </citation>
    <scope>NUCLEOTIDE SEQUENCE [LARGE SCALE GENOMIC DNA]</scope>
    <source>
        <strain evidence="2">U1lsi0528_Bin055</strain>
    </source>
</reference>
<evidence type="ECO:0000256" key="1">
    <source>
        <dbReference type="SAM" id="MobiDB-lite"/>
    </source>
</evidence>
<organism evidence="2 3">
    <name type="scientific">Candidatus Methanofastidiosum methylothiophilum</name>
    <dbReference type="NCBI Taxonomy" id="1705564"/>
    <lineage>
        <taxon>Archaea</taxon>
        <taxon>Methanobacteriati</taxon>
        <taxon>Methanobacteriota</taxon>
        <taxon>Stenosarchaea group</taxon>
        <taxon>Candidatus Methanofastidiosia</taxon>
        <taxon>Candidatus Methanofastidiosales</taxon>
        <taxon>Candidatus Methanofastidiosaceae</taxon>
        <taxon>Candidatus Methanofastidiosum</taxon>
    </lineage>
</organism>
<gene>
    <name evidence="2" type="ORF">AMQ22_01074</name>
</gene>
<dbReference type="Proteomes" id="UP000075398">
    <property type="component" value="Unassembled WGS sequence"/>
</dbReference>
<name>A0A150J3Z3_9EURY</name>
<proteinExistence type="predicted"/>
<evidence type="ECO:0000313" key="2">
    <source>
        <dbReference type="EMBL" id="KYC51939.1"/>
    </source>
</evidence>
<evidence type="ECO:0000313" key="3">
    <source>
        <dbReference type="Proteomes" id="UP000075398"/>
    </source>
</evidence>
<dbReference type="AlphaFoldDB" id="A0A150J3Z3"/>
<sequence length="235" mass="25182">MGREKNITKLKYWQDSLTNKAGFAAGKTVILFLKRGLDEVVKKLGWQLPNGVTGIVAGVAGPIVGDMVAGVVGDKGDVISNALNSAGDSMFYDSVVETVSGQKPDAIINGLGSGSMSGDGSGQLLAGPYDGELLTPTTMNNAHLGETMRNMLQMRETPTGYESNIGLFDENTGQYMPSNVVKQMVLSSALQEPKRLTAYGLSGDDDERRKIKRLPSKNMFGDGDELEKLEASEIW</sequence>
<comment type="caution">
    <text evidence="2">The sequence shown here is derived from an EMBL/GenBank/DDBJ whole genome shotgun (WGS) entry which is preliminary data.</text>
</comment>
<feature type="region of interest" description="Disordered" evidence="1">
    <location>
        <begin position="200"/>
        <end position="225"/>
    </location>
</feature>
<accession>A0A150J3Z3</accession>
<dbReference type="EMBL" id="LNGC01000040">
    <property type="protein sequence ID" value="KYC51939.1"/>
    <property type="molecule type" value="Genomic_DNA"/>
</dbReference>